<sequence length="129" mass="14296">MYSKLIKLKKGAVITLDGSPLQLSKAVNLRVVATNKSDSKPAPTKVEQGEHQQDLPHPVDKKEVLALVQEHLNKLGQDEYALMMDGIFQDDDLEALNGSFNDLHKTSIYAATVTHISELKSLYQALKNL</sequence>
<name>A0A915YD19_9BACT</name>
<dbReference type="KEGG" id="aup:AsAng_0016690"/>
<dbReference type="EMBL" id="AP026867">
    <property type="protein sequence ID" value="BDS10959.1"/>
    <property type="molecule type" value="Genomic_DNA"/>
</dbReference>
<dbReference type="EMBL" id="AP026867">
    <property type="protein sequence ID" value="BDS12334.1"/>
    <property type="molecule type" value="Genomic_DNA"/>
</dbReference>
<evidence type="ECO:0000313" key="5">
    <source>
        <dbReference type="EMBL" id="BDS12334.1"/>
    </source>
</evidence>
<dbReference type="Proteomes" id="UP001060919">
    <property type="component" value="Chromosome"/>
</dbReference>
<evidence type="ECO:0000256" key="1">
    <source>
        <dbReference type="SAM" id="MobiDB-lite"/>
    </source>
</evidence>
<dbReference type="KEGG" id="aup:AsAng_0016190"/>
<gene>
    <name evidence="2" type="ORF">AsAng_0015630</name>
    <name evidence="3" type="ORF">AsAng_0016190</name>
    <name evidence="4" type="ORF">AsAng_0016690</name>
    <name evidence="5" type="ORF">AsAng_0030550</name>
</gene>
<reference evidence="2" key="1">
    <citation type="submission" date="2022-09" db="EMBL/GenBank/DDBJ databases">
        <title>Aureispira anguillicida sp. nov., isolated from Leptocephalus of Japanese eel Anguilla japonica.</title>
        <authorList>
            <person name="Yuasa K."/>
            <person name="Mekata T."/>
            <person name="Ikunari K."/>
        </authorList>
    </citation>
    <scope>NUCLEOTIDE SEQUENCE</scope>
    <source>
        <strain evidence="2">EL160426</strain>
    </source>
</reference>
<protein>
    <submittedName>
        <fullName evidence="2">Uncharacterized protein</fullName>
    </submittedName>
</protein>
<dbReference type="RefSeq" id="WP_264792113.1">
    <property type="nucleotide sequence ID" value="NZ_AP026867.1"/>
</dbReference>
<dbReference type="KEGG" id="aup:AsAng_0030550"/>
<evidence type="ECO:0000313" key="4">
    <source>
        <dbReference type="EMBL" id="BDS10959.1"/>
    </source>
</evidence>
<dbReference type="AlphaFoldDB" id="A0A915YD19"/>
<accession>A0A915YD19</accession>
<evidence type="ECO:0000313" key="6">
    <source>
        <dbReference type="Proteomes" id="UP001060919"/>
    </source>
</evidence>
<dbReference type="EMBL" id="AP026867">
    <property type="protein sequence ID" value="BDS10909.1"/>
    <property type="molecule type" value="Genomic_DNA"/>
</dbReference>
<feature type="region of interest" description="Disordered" evidence="1">
    <location>
        <begin position="36"/>
        <end position="57"/>
    </location>
</feature>
<proteinExistence type="predicted"/>
<keyword evidence="6" id="KW-1185">Reference proteome</keyword>
<feature type="compositionally biased region" description="Basic and acidic residues" evidence="1">
    <location>
        <begin position="47"/>
        <end position="57"/>
    </location>
</feature>
<dbReference type="EMBL" id="AP026867">
    <property type="protein sequence ID" value="BDS10853.1"/>
    <property type="molecule type" value="Genomic_DNA"/>
</dbReference>
<dbReference type="KEGG" id="aup:AsAng_0015630"/>
<evidence type="ECO:0000313" key="2">
    <source>
        <dbReference type="EMBL" id="BDS10853.1"/>
    </source>
</evidence>
<evidence type="ECO:0000313" key="3">
    <source>
        <dbReference type="EMBL" id="BDS10909.1"/>
    </source>
</evidence>
<organism evidence="2 6">
    <name type="scientific">Aureispira anguillae</name>
    <dbReference type="NCBI Taxonomy" id="2864201"/>
    <lineage>
        <taxon>Bacteria</taxon>
        <taxon>Pseudomonadati</taxon>
        <taxon>Bacteroidota</taxon>
        <taxon>Saprospiria</taxon>
        <taxon>Saprospirales</taxon>
        <taxon>Saprospiraceae</taxon>
        <taxon>Aureispira</taxon>
    </lineage>
</organism>